<keyword evidence="2" id="KW-0812">Transmembrane</keyword>
<evidence type="ECO:0000313" key="4">
    <source>
        <dbReference type="Proteomes" id="UP001054889"/>
    </source>
</evidence>
<sequence length="213" mass="22978">MNKNQFYDIEDEDTDDDHQSVVNGIIDEEMVVAVVAAAAGDDDAPSPRKMPATRLGGRGSASSVGLGPGPFTVYKRLFTLSIALNATGLVLEVTGRFIYARAHATVFAMGNILALTLCRSEAILWIVFWLAVKILGRPLSIGAAPRQDRRGSDPAVARRRVHSACGASSLPWLMCALVRAHDDVASPDRDSRRRFGLVCSRSRCIHARAPAPP</sequence>
<reference evidence="3" key="1">
    <citation type="journal article" date="2018" name="DNA Res.">
        <title>Multiple hybrid de novo genome assembly of finger millet, an orphan allotetraploid crop.</title>
        <authorList>
            <person name="Hatakeyama M."/>
            <person name="Aluri S."/>
            <person name="Balachadran M.T."/>
            <person name="Sivarajan S.R."/>
            <person name="Patrignani A."/>
            <person name="Gruter S."/>
            <person name="Poveda L."/>
            <person name="Shimizu-Inatsugi R."/>
            <person name="Baeten J."/>
            <person name="Francoijs K.J."/>
            <person name="Nataraja K.N."/>
            <person name="Reddy Y.A.N."/>
            <person name="Phadnis S."/>
            <person name="Ravikumar R.L."/>
            <person name="Schlapbach R."/>
            <person name="Sreeman S.M."/>
            <person name="Shimizu K.K."/>
        </authorList>
    </citation>
    <scope>NUCLEOTIDE SEQUENCE</scope>
</reference>
<keyword evidence="4" id="KW-1185">Reference proteome</keyword>
<name>A0AAV5E7B3_ELECO</name>
<dbReference type="AlphaFoldDB" id="A0AAV5E7B3"/>
<protein>
    <submittedName>
        <fullName evidence="3">Uncharacterized protein</fullName>
    </submittedName>
</protein>
<keyword evidence="2" id="KW-1133">Transmembrane helix</keyword>
<accession>A0AAV5E7B3</accession>
<reference evidence="3" key="2">
    <citation type="submission" date="2021-12" db="EMBL/GenBank/DDBJ databases">
        <title>Resequencing data analysis of finger millet.</title>
        <authorList>
            <person name="Hatakeyama M."/>
            <person name="Aluri S."/>
            <person name="Balachadran M.T."/>
            <person name="Sivarajan S.R."/>
            <person name="Poveda L."/>
            <person name="Shimizu-Inatsugi R."/>
            <person name="Schlapbach R."/>
            <person name="Sreeman S.M."/>
            <person name="Shimizu K.K."/>
        </authorList>
    </citation>
    <scope>NUCLEOTIDE SEQUENCE</scope>
</reference>
<feature type="transmembrane region" description="Helical" evidence="2">
    <location>
        <begin position="77"/>
        <end position="99"/>
    </location>
</feature>
<feature type="transmembrane region" description="Helical" evidence="2">
    <location>
        <begin position="105"/>
        <end position="132"/>
    </location>
</feature>
<dbReference type="PANTHER" id="PTHR33927:SF1">
    <property type="entry name" value="TRANSMEMBRANE PROTEIN"/>
    <property type="match status" value="1"/>
</dbReference>
<proteinExistence type="predicted"/>
<organism evidence="3 4">
    <name type="scientific">Eleusine coracana subsp. coracana</name>
    <dbReference type="NCBI Taxonomy" id="191504"/>
    <lineage>
        <taxon>Eukaryota</taxon>
        <taxon>Viridiplantae</taxon>
        <taxon>Streptophyta</taxon>
        <taxon>Embryophyta</taxon>
        <taxon>Tracheophyta</taxon>
        <taxon>Spermatophyta</taxon>
        <taxon>Magnoliopsida</taxon>
        <taxon>Liliopsida</taxon>
        <taxon>Poales</taxon>
        <taxon>Poaceae</taxon>
        <taxon>PACMAD clade</taxon>
        <taxon>Chloridoideae</taxon>
        <taxon>Cynodonteae</taxon>
        <taxon>Eleusininae</taxon>
        <taxon>Eleusine</taxon>
    </lineage>
</organism>
<feature type="region of interest" description="Disordered" evidence="1">
    <location>
        <begin position="41"/>
        <end position="61"/>
    </location>
</feature>
<evidence type="ECO:0000256" key="2">
    <source>
        <dbReference type="SAM" id="Phobius"/>
    </source>
</evidence>
<dbReference type="Proteomes" id="UP001054889">
    <property type="component" value="Unassembled WGS sequence"/>
</dbReference>
<evidence type="ECO:0000256" key="1">
    <source>
        <dbReference type="SAM" id="MobiDB-lite"/>
    </source>
</evidence>
<gene>
    <name evidence="3" type="primary">gb05549</name>
    <name evidence="3" type="ORF">PR202_gb05549</name>
</gene>
<dbReference type="PANTHER" id="PTHR33927">
    <property type="entry name" value="TRANSMEMBRANE PROTEIN"/>
    <property type="match status" value="1"/>
</dbReference>
<dbReference type="EMBL" id="BQKI01000073">
    <property type="protein sequence ID" value="GJN18390.1"/>
    <property type="molecule type" value="Genomic_DNA"/>
</dbReference>
<comment type="caution">
    <text evidence="3">The sequence shown here is derived from an EMBL/GenBank/DDBJ whole genome shotgun (WGS) entry which is preliminary data.</text>
</comment>
<dbReference type="InterPro" id="IPR052979">
    <property type="entry name" value="Adenylate-forming_domain"/>
</dbReference>
<keyword evidence="2" id="KW-0472">Membrane</keyword>
<evidence type="ECO:0000313" key="3">
    <source>
        <dbReference type="EMBL" id="GJN18390.1"/>
    </source>
</evidence>